<reference evidence="1" key="1">
    <citation type="submission" date="2021-06" db="EMBL/GenBank/DDBJ databases">
        <authorList>
            <person name="Kallberg Y."/>
            <person name="Tangrot J."/>
            <person name="Rosling A."/>
        </authorList>
    </citation>
    <scope>NUCLEOTIDE SEQUENCE</scope>
    <source>
        <strain evidence="1">CL356</strain>
    </source>
</reference>
<evidence type="ECO:0000313" key="2">
    <source>
        <dbReference type="Proteomes" id="UP000789525"/>
    </source>
</evidence>
<evidence type="ECO:0000313" key="1">
    <source>
        <dbReference type="EMBL" id="CAG8528520.1"/>
    </source>
</evidence>
<gene>
    <name evidence="1" type="ORF">ACOLOM_LOCUS3973</name>
</gene>
<organism evidence="1 2">
    <name type="scientific">Acaulospora colombiana</name>
    <dbReference type="NCBI Taxonomy" id="27376"/>
    <lineage>
        <taxon>Eukaryota</taxon>
        <taxon>Fungi</taxon>
        <taxon>Fungi incertae sedis</taxon>
        <taxon>Mucoromycota</taxon>
        <taxon>Glomeromycotina</taxon>
        <taxon>Glomeromycetes</taxon>
        <taxon>Diversisporales</taxon>
        <taxon>Acaulosporaceae</taxon>
        <taxon>Acaulospora</taxon>
    </lineage>
</organism>
<proteinExistence type="predicted"/>
<name>A0ACA9LGR8_9GLOM</name>
<dbReference type="EMBL" id="CAJVPT010006199">
    <property type="protein sequence ID" value="CAG8528520.1"/>
    <property type="molecule type" value="Genomic_DNA"/>
</dbReference>
<dbReference type="Proteomes" id="UP000789525">
    <property type="component" value="Unassembled WGS sequence"/>
</dbReference>
<protein>
    <submittedName>
        <fullName evidence="1">6137_t:CDS:1</fullName>
    </submittedName>
</protein>
<sequence length="83" mass="9284">FKFHKMANQQVNPQQIPQMTAPPPPHGHLHVPPNLQVPPTLTSQQDMNQFNPVQGHEFLSGTARKLEAPCFSVTLFDGDNGWD</sequence>
<keyword evidence="2" id="KW-1185">Reference proteome</keyword>
<comment type="caution">
    <text evidence="1">The sequence shown here is derived from an EMBL/GenBank/DDBJ whole genome shotgun (WGS) entry which is preliminary data.</text>
</comment>
<feature type="non-terminal residue" evidence="1">
    <location>
        <position position="1"/>
    </location>
</feature>
<accession>A0ACA9LGR8</accession>